<dbReference type="InterPro" id="IPR042094">
    <property type="entry name" value="T2SS_GspF_sf"/>
</dbReference>
<protein>
    <submittedName>
        <fullName evidence="11">Type II secretion system protein GspF</fullName>
    </submittedName>
</protein>
<reference evidence="11 12" key="1">
    <citation type="submission" date="2018-09" db="EMBL/GenBank/DDBJ databases">
        <title>Metagenome Assembled Genomes from an Advanced Water Purification Facility.</title>
        <authorList>
            <person name="Stamps B.W."/>
            <person name="Spear J.R."/>
        </authorList>
    </citation>
    <scope>NUCLEOTIDE SEQUENCE [LARGE SCALE GENOMIC DNA]</scope>
    <source>
        <strain evidence="11">Bin_27_1</strain>
    </source>
</reference>
<dbReference type="InterPro" id="IPR011850">
    <property type="entry name" value="T2SS_GspF"/>
</dbReference>
<evidence type="ECO:0000313" key="11">
    <source>
        <dbReference type="EMBL" id="TXH92534.1"/>
    </source>
</evidence>
<dbReference type="PRINTS" id="PR00812">
    <property type="entry name" value="BCTERIALGSPF"/>
</dbReference>
<dbReference type="RefSeq" id="WP_276656137.1">
    <property type="nucleotide sequence ID" value="NZ_SSFD01000005.1"/>
</dbReference>
<dbReference type="PANTHER" id="PTHR30012">
    <property type="entry name" value="GENERAL SECRETION PATHWAY PROTEIN"/>
    <property type="match status" value="1"/>
</dbReference>
<keyword evidence="3" id="KW-1003">Cell membrane</keyword>
<keyword evidence="4" id="KW-0997">Cell inner membrane</keyword>
<comment type="caution">
    <text evidence="11">The sequence shown here is derived from an EMBL/GenBank/DDBJ whole genome shotgun (WGS) entry which is preliminary data.</text>
</comment>
<feature type="transmembrane region" description="Helical" evidence="9">
    <location>
        <begin position="229"/>
        <end position="248"/>
    </location>
</feature>
<evidence type="ECO:0000256" key="7">
    <source>
        <dbReference type="ARBA" id="ARBA00023136"/>
    </source>
</evidence>
<dbReference type="GO" id="GO:0015627">
    <property type="term" value="C:type II protein secretion system complex"/>
    <property type="evidence" value="ECO:0007669"/>
    <property type="project" value="InterPro"/>
</dbReference>
<keyword evidence="5 9" id="KW-0812">Transmembrane</keyword>
<dbReference type="Pfam" id="PF00482">
    <property type="entry name" value="T2SSF"/>
    <property type="match status" value="2"/>
</dbReference>
<dbReference type="InterPro" id="IPR018076">
    <property type="entry name" value="T2SS_GspF_dom"/>
</dbReference>
<dbReference type="InterPro" id="IPR003004">
    <property type="entry name" value="GspF/PilC"/>
</dbReference>
<feature type="transmembrane region" description="Helical" evidence="9">
    <location>
        <begin position="382"/>
        <end position="403"/>
    </location>
</feature>
<dbReference type="EMBL" id="SSFD01000005">
    <property type="protein sequence ID" value="TXH92534.1"/>
    <property type="molecule type" value="Genomic_DNA"/>
</dbReference>
<feature type="domain" description="Type II secretion system protein GspF" evidence="10">
    <location>
        <begin position="279"/>
        <end position="401"/>
    </location>
</feature>
<dbReference type="Gene3D" id="1.20.81.30">
    <property type="entry name" value="Type II secretion system (T2SS), domain F"/>
    <property type="match status" value="2"/>
</dbReference>
<keyword evidence="7 9" id="KW-0472">Membrane</keyword>
<dbReference type="PANTHER" id="PTHR30012:SF0">
    <property type="entry name" value="TYPE II SECRETION SYSTEM PROTEIN F-RELATED"/>
    <property type="match status" value="1"/>
</dbReference>
<name>A0A5C7T8J1_THASP</name>
<gene>
    <name evidence="11" type="primary">gspF</name>
    <name evidence="11" type="ORF">E6Q80_00185</name>
</gene>
<dbReference type="GO" id="GO:0005886">
    <property type="term" value="C:plasma membrane"/>
    <property type="evidence" value="ECO:0007669"/>
    <property type="project" value="UniProtKB-SubCell"/>
</dbReference>
<evidence type="ECO:0000259" key="10">
    <source>
        <dbReference type="Pfam" id="PF00482"/>
    </source>
</evidence>
<comment type="similarity">
    <text evidence="2">Belongs to the GSP F family.</text>
</comment>
<feature type="coiled-coil region" evidence="8">
    <location>
        <begin position="346"/>
        <end position="373"/>
    </location>
</feature>
<evidence type="ECO:0000256" key="6">
    <source>
        <dbReference type="ARBA" id="ARBA00022989"/>
    </source>
</evidence>
<proteinExistence type="inferred from homology"/>
<dbReference type="Proteomes" id="UP000321192">
    <property type="component" value="Unassembled WGS sequence"/>
</dbReference>
<feature type="domain" description="Type II secretion system protein GspF" evidence="10">
    <location>
        <begin position="77"/>
        <end position="199"/>
    </location>
</feature>
<comment type="subcellular location">
    <subcellularLocation>
        <location evidence="1">Cell inner membrane</location>
        <topology evidence="1">Multi-pass membrane protein</topology>
    </subcellularLocation>
</comment>
<evidence type="ECO:0000256" key="4">
    <source>
        <dbReference type="ARBA" id="ARBA00022519"/>
    </source>
</evidence>
<sequence length="410" mass="44236">MSAFRYRAFDLQGTPSTGVIEADSGRAARSALRERGLHPVEVIDLGQQARAAADRPGWLARVQARRRLPVSELSLLSRQWATLLAAGLTVEHALSALIEQADSERVHDTLAAIRSDVVSGHSLRIALDRHSGAFPPIYRAAIAAGEQSGELAAVMNQLADHLERGADLQRKTMQALIYPALVAMVALLVVTGLMVFVVPQVVGVFAHSKQALPLLTRIMIGVSNFIRDWGWLALAAGAAALLGALALLRDERIRHAFDRRLLALPVLGRHLRSLDATRFASTLAILVGSGVPLLAALDAAGRVVQRLPIRAAVREAAEQVREGRPLARALAAGRAFPPMLIHMVANGEATGRIDQLLERAARLQQQELETRTATLTSLLEPLLLLVMGAVVLLIVLAVMQPIIEINTLMR</sequence>
<keyword evidence="6 9" id="KW-1133">Transmembrane helix</keyword>
<evidence type="ECO:0000256" key="3">
    <source>
        <dbReference type="ARBA" id="ARBA00022475"/>
    </source>
</evidence>
<accession>A0A5C7T8J1</accession>
<evidence type="ECO:0000256" key="9">
    <source>
        <dbReference type="SAM" id="Phobius"/>
    </source>
</evidence>
<evidence type="ECO:0000256" key="2">
    <source>
        <dbReference type="ARBA" id="ARBA00005745"/>
    </source>
</evidence>
<dbReference type="NCBIfam" id="TIGR02120">
    <property type="entry name" value="GspF"/>
    <property type="match status" value="1"/>
</dbReference>
<organism evidence="11 12">
    <name type="scientific">Thauera aminoaromatica</name>
    <dbReference type="NCBI Taxonomy" id="164330"/>
    <lineage>
        <taxon>Bacteria</taxon>
        <taxon>Pseudomonadati</taxon>
        <taxon>Pseudomonadota</taxon>
        <taxon>Betaproteobacteria</taxon>
        <taxon>Rhodocyclales</taxon>
        <taxon>Zoogloeaceae</taxon>
        <taxon>Thauera</taxon>
    </lineage>
</organism>
<evidence type="ECO:0000313" key="12">
    <source>
        <dbReference type="Proteomes" id="UP000321192"/>
    </source>
</evidence>
<evidence type="ECO:0000256" key="1">
    <source>
        <dbReference type="ARBA" id="ARBA00004429"/>
    </source>
</evidence>
<dbReference type="FunFam" id="1.20.81.30:FF:000001">
    <property type="entry name" value="Type II secretion system protein F"/>
    <property type="match status" value="2"/>
</dbReference>
<dbReference type="GO" id="GO:0015628">
    <property type="term" value="P:protein secretion by the type II secretion system"/>
    <property type="evidence" value="ECO:0007669"/>
    <property type="project" value="InterPro"/>
</dbReference>
<keyword evidence="8" id="KW-0175">Coiled coil</keyword>
<feature type="transmembrane region" description="Helical" evidence="9">
    <location>
        <begin position="176"/>
        <end position="198"/>
    </location>
</feature>
<dbReference type="AlphaFoldDB" id="A0A5C7T8J1"/>
<evidence type="ECO:0000256" key="5">
    <source>
        <dbReference type="ARBA" id="ARBA00022692"/>
    </source>
</evidence>
<evidence type="ECO:0000256" key="8">
    <source>
        <dbReference type="SAM" id="Coils"/>
    </source>
</evidence>